<feature type="transmembrane region" description="Helical" evidence="10">
    <location>
        <begin position="121"/>
        <end position="144"/>
    </location>
</feature>
<feature type="transmembrane region" description="Helical" evidence="10">
    <location>
        <begin position="47"/>
        <end position="69"/>
    </location>
</feature>
<evidence type="ECO:0000256" key="8">
    <source>
        <dbReference type="ARBA" id="ARBA00023224"/>
    </source>
</evidence>
<dbReference type="AlphaFoldDB" id="A0AAN8PXC8"/>
<dbReference type="PROSITE" id="PS00237">
    <property type="entry name" value="G_PROTEIN_RECEP_F1_1"/>
    <property type="match status" value="1"/>
</dbReference>
<keyword evidence="5 9" id="KW-0297">G-protein coupled receptor</keyword>
<dbReference type="InterPro" id="IPR017452">
    <property type="entry name" value="GPCR_Rhodpsn_7TM"/>
</dbReference>
<dbReference type="PANTHER" id="PTHR45695:SF28">
    <property type="entry name" value="G-PROTEIN COUPLED RECEPTORS FAMILY 1 PROFILE DOMAIN-CONTAINING PROTEIN"/>
    <property type="match status" value="1"/>
</dbReference>
<evidence type="ECO:0000256" key="7">
    <source>
        <dbReference type="ARBA" id="ARBA00023170"/>
    </source>
</evidence>
<feature type="transmembrane region" description="Helical" evidence="10">
    <location>
        <begin position="272"/>
        <end position="293"/>
    </location>
</feature>
<evidence type="ECO:0000313" key="13">
    <source>
        <dbReference type="Proteomes" id="UP001347796"/>
    </source>
</evidence>
<feature type="transmembrane region" description="Helical" evidence="10">
    <location>
        <begin position="156"/>
        <end position="178"/>
    </location>
</feature>
<feature type="transmembrane region" description="Helical" evidence="10">
    <location>
        <begin position="216"/>
        <end position="241"/>
    </location>
</feature>
<dbReference type="GO" id="GO:0005886">
    <property type="term" value="C:plasma membrane"/>
    <property type="evidence" value="ECO:0007669"/>
    <property type="project" value="TreeGrafter"/>
</dbReference>
<keyword evidence="3 9" id="KW-0812">Transmembrane</keyword>
<evidence type="ECO:0000256" key="5">
    <source>
        <dbReference type="ARBA" id="ARBA00023040"/>
    </source>
</evidence>
<keyword evidence="7 9" id="KW-0675">Receptor</keyword>
<dbReference type="PROSITE" id="PS50262">
    <property type="entry name" value="G_PROTEIN_RECEP_F1_2"/>
    <property type="match status" value="1"/>
</dbReference>
<evidence type="ECO:0000256" key="1">
    <source>
        <dbReference type="ARBA" id="ARBA00004141"/>
    </source>
</evidence>
<gene>
    <name evidence="12" type="ORF">SNE40_005364</name>
</gene>
<keyword evidence="4 10" id="KW-1133">Transmembrane helix</keyword>
<keyword evidence="8 9" id="KW-0807">Transducer</keyword>
<organism evidence="12 13">
    <name type="scientific">Patella caerulea</name>
    <name type="common">Rayed Mediterranean limpet</name>
    <dbReference type="NCBI Taxonomy" id="87958"/>
    <lineage>
        <taxon>Eukaryota</taxon>
        <taxon>Metazoa</taxon>
        <taxon>Spiralia</taxon>
        <taxon>Lophotrochozoa</taxon>
        <taxon>Mollusca</taxon>
        <taxon>Gastropoda</taxon>
        <taxon>Patellogastropoda</taxon>
        <taxon>Patelloidea</taxon>
        <taxon>Patellidae</taxon>
        <taxon>Patella</taxon>
    </lineage>
</organism>
<evidence type="ECO:0000259" key="11">
    <source>
        <dbReference type="PROSITE" id="PS50262"/>
    </source>
</evidence>
<proteinExistence type="inferred from homology"/>
<evidence type="ECO:0000256" key="9">
    <source>
        <dbReference type="RuleBase" id="RU000688"/>
    </source>
</evidence>
<evidence type="ECO:0000256" key="3">
    <source>
        <dbReference type="ARBA" id="ARBA00022692"/>
    </source>
</evidence>
<feature type="transmembrane region" description="Helical" evidence="10">
    <location>
        <begin position="313"/>
        <end position="331"/>
    </location>
</feature>
<evidence type="ECO:0000313" key="12">
    <source>
        <dbReference type="EMBL" id="KAK6187303.1"/>
    </source>
</evidence>
<keyword evidence="6 10" id="KW-0472">Membrane</keyword>
<protein>
    <recommendedName>
        <fullName evidence="11">G-protein coupled receptors family 1 profile domain-containing protein</fullName>
    </recommendedName>
</protein>
<dbReference type="InterPro" id="IPR000611">
    <property type="entry name" value="NPY_rcpt"/>
</dbReference>
<dbReference type="FunFam" id="1.20.1070.10:FF:000291">
    <property type="entry name" value="Predicted protein"/>
    <property type="match status" value="1"/>
</dbReference>
<dbReference type="SUPFAM" id="SSF81321">
    <property type="entry name" value="Family A G protein-coupled receptor-like"/>
    <property type="match status" value="1"/>
</dbReference>
<evidence type="ECO:0000256" key="10">
    <source>
        <dbReference type="SAM" id="Phobius"/>
    </source>
</evidence>
<name>A0AAN8PXC8_PATCE</name>
<dbReference type="Gene3D" id="1.20.1070.10">
    <property type="entry name" value="Rhodopsin 7-helix transmembrane proteins"/>
    <property type="match status" value="1"/>
</dbReference>
<evidence type="ECO:0000256" key="6">
    <source>
        <dbReference type="ARBA" id="ARBA00023136"/>
    </source>
</evidence>
<dbReference type="SMART" id="SM01381">
    <property type="entry name" value="7TM_GPCR_Srsx"/>
    <property type="match status" value="1"/>
</dbReference>
<dbReference type="PRINTS" id="PR01012">
    <property type="entry name" value="NRPEPTIDEYR"/>
</dbReference>
<dbReference type="Pfam" id="PF00001">
    <property type="entry name" value="7tm_1"/>
    <property type="match status" value="1"/>
</dbReference>
<keyword evidence="13" id="KW-1185">Reference proteome</keyword>
<dbReference type="PRINTS" id="PR00237">
    <property type="entry name" value="GPCRRHODOPSN"/>
</dbReference>
<feature type="transmembrane region" description="Helical" evidence="10">
    <location>
        <begin position="81"/>
        <end position="101"/>
    </location>
</feature>
<comment type="caution">
    <text evidence="12">The sequence shown here is derived from an EMBL/GenBank/DDBJ whole genome shotgun (WGS) entry which is preliminary data.</text>
</comment>
<feature type="domain" description="G-protein coupled receptors family 1 profile" evidence="11">
    <location>
        <begin position="60"/>
        <end position="328"/>
    </location>
</feature>
<dbReference type="EMBL" id="JAZGQO010000004">
    <property type="protein sequence ID" value="KAK6187303.1"/>
    <property type="molecule type" value="Genomic_DNA"/>
</dbReference>
<comment type="subcellular location">
    <subcellularLocation>
        <location evidence="1">Membrane</location>
        <topology evidence="1">Multi-pass membrane protein</topology>
    </subcellularLocation>
</comment>
<dbReference type="PANTHER" id="PTHR45695">
    <property type="entry name" value="LEUCOKININ RECEPTOR-RELATED"/>
    <property type="match status" value="1"/>
</dbReference>
<sequence>MEFPTFPTTCIPGDPVSKISLHPDLTKNVNAPVIPEPTSTLAIFFKVLFYLIAFVLDIVGNSLVLLIIYLNKKMRTTTNVLILNLAVSDLMVGVFCMWVHVGNQLTSEWIFGDIVCKVNTFIQVLAVTSSVLTLTVISVERFMAIVFPFKAKWSPWVTGGIVIVDWLAAIAVAAPHLAVRHQHEQIWKDRHEVWCEEVWDKYYKDEKCTSYEPGKIIYYVIEATVMYFLPILIMIVAYTVISVRLLIRKAPGAVISATASAQERAKRKVIKMLVAVLVVFIVCWTPQQVILLWDLFRPKVRPPEYVRPLKYMALYIAYFNSAMNPILYGGFNENFRKGFSEAFRCLLIRRKNVIKPIGNNTAHRVPTGFSENDVPLTVTNGRTGTKPTTVNTLYTPDA</sequence>
<dbReference type="GO" id="GO:0004983">
    <property type="term" value="F:neuropeptide Y receptor activity"/>
    <property type="evidence" value="ECO:0007669"/>
    <property type="project" value="InterPro"/>
</dbReference>
<comment type="similarity">
    <text evidence="2 9">Belongs to the G-protein coupled receptor 1 family.</text>
</comment>
<dbReference type="Proteomes" id="UP001347796">
    <property type="component" value="Unassembled WGS sequence"/>
</dbReference>
<reference evidence="12 13" key="1">
    <citation type="submission" date="2024-01" db="EMBL/GenBank/DDBJ databases">
        <title>The genome of the rayed Mediterranean limpet Patella caerulea (Linnaeus, 1758).</title>
        <authorList>
            <person name="Anh-Thu Weber A."/>
            <person name="Halstead-Nussloch G."/>
        </authorList>
    </citation>
    <scope>NUCLEOTIDE SEQUENCE [LARGE SCALE GENOMIC DNA]</scope>
    <source>
        <strain evidence="12">AATW-2023a</strain>
        <tissue evidence="12">Whole specimen</tissue>
    </source>
</reference>
<evidence type="ECO:0000256" key="4">
    <source>
        <dbReference type="ARBA" id="ARBA00022989"/>
    </source>
</evidence>
<evidence type="ECO:0000256" key="2">
    <source>
        <dbReference type="ARBA" id="ARBA00010663"/>
    </source>
</evidence>
<accession>A0AAN8PXC8</accession>
<dbReference type="InterPro" id="IPR000276">
    <property type="entry name" value="GPCR_Rhodpsn"/>
</dbReference>